<protein>
    <submittedName>
        <fullName evidence="2">Uncharacterized protein</fullName>
    </submittedName>
</protein>
<name>A0A1Q9EYF4_SYMMI</name>
<dbReference type="AlphaFoldDB" id="A0A1Q9EYF4"/>
<accession>A0A1Q9EYF4</accession>
<dbReference type="EMBL" id="LSRX01000043">
    <property type="protein sequence ID" value="OLQ12415.1"/>
    <property type="molecule type" value="Genomic_DNA"/>
</dbReference>
<evidence type="ECO:0000313" key="2">
    <source>
        <dbReference type="EMBL" id="OLQ12415.1"/>
    </source>
</evidence>
<sequence>MVLSSDDNLAAFQLVEDICNNKFLKVKVLLIEEFVVLPPEDKKCKKKKKVDMSDSQCNAAAWVIKKSLNLHGRLQGRSKTRRDEEVQELFDCIISGSFPVGVPNDVALTKASIGKAPVRKRLRLNTKTTPVIPSPPTTPSPATTTPASTPASHEPPATDETAEGNLANSGEVTAPPGDVPGCELPPEDMHVDEEGEPCFAGCELPPEDMPVDEEGELSASRVNPVGVAEGEGILRLVDLVSDSEGEEGPRDPIAPTRVTRMDGEAAVSATPQTVGDRKQQLAKLHLLKLKLQLKHRAMRAASLGQPEDSMVEVADSDDEAEPVVADAASLAAPVATERVAAAVVPAAGLAEETLDPVSVARYDKFWSKYIVKAGDIWKNVDGPEDEDSKAKLRSLGLWRPNLAVEPPSLGVQGDDAQCLARSHQRDLKQRKSDACAKGKAAPKLPDCPDDEMVPAVSTAALAKPKAKSKSKAKGKAKAASKRKAADMEGSDEDPVIDEKEKGTRVPAPSSEKEPVEGTIVPLSCPEKQEDGEQVSKKALRDSFYAIIRPRLVASSLHEDPYWKKAKAALDVLKPELKDLMKAAGEQAHAYLMEIKHTSSSNAGDGRVELACHVALRGSGDVVAPHHGVLVAIQSLCEMSWHRAQHDRLLRLEKERSCSFECSHIPWKKNDQDLATTAPQGGLLVSVADAVGLGHRITYFQTTQDRRNDDLELGLQRLGAGTLALSQAQDEEIARLSSELESAVGRLHRLEQAVAIMFGCLVLQLMRLAAK</sequence>
<feature type="compositionally biased region" description="Basic residues" evidence="1">
    <location>
        <begin position="464"/>
        <end position="482"/>
    </location>
</feature>
<evidence type="ECO:0000256" key="1">
    <source>
        <dbReference type="SAM" id="MobiDB-lite"/>
    </source>
</evidence>
<reference evidence="2 3" key="1">
    <citation type="submission" date="2016-02" db="EMBL/GenBank/DDBJ databases">
        <title>Genome analysis of coral dinoflagellate symbionts highlights evolutionary adaptations to a symbiotic lifestyle.</title>
        <authorList>
            <person name="Aranda M."/>
            <person name="Li Y."/>
            <person name="Liew Y.J."/>
            <person name="Baumgarten S."/>
            <person name="Simakov O."/>
            <person name="Wilson M."/>
            <person name="Piel J."/>
            <person name="Ashoor H."/>
            <person name="Bougouffa S."/>
            <person name="Bajic V.B."/>
            <person name="Ryu T."/>
            <person name="Ravasi T."/>
            <person name="Bayer T."/>
            <person name="Micklem G."/>
            <person name="Kim H."/>
            <person name="Bhak J."/>
            <person name="Lajeunesse T.C."/>
            <person name="Voolstra C.R."/>
        </authorList>
    </citation>
    <scope>NUCLEOTIDE SEQUENCE [LARGE SCALE GENOMIC DNA]</scope>
    <source>
        <strain evidence="2 3">CCMP2467</strain>
    </source>
</reference>
<feature type="region of interest" description="Disordered" evidence="1">
    <location>
        <begin position="119"/>
        <end position="196"/>
    </location>
</feature>
<dbReference type="Proteomes" id="UP000186817">
    <property type="component" value="Unassembled WGS sequence"/>
</dbReference>
<gene>
    <name evidence="2" type="ORF">AK812_SmicGene3631</name>
</gene>
<feature type="compositionally biased region" description="Low complexity" evidence="1">
    <location>
        <begin position="140"/>
        <end position="155"/>
    </location>
</feature>
<feature type="region of interest" description="Disordered" evidence="1">
    <location>
        <begin position="421"/>
        <end position="532"/>
    </location>
</feature>
<comment type="caution">
    <text evidence="2">The sequence shown here is derived from an EMBL/GenBank/DDBJ whole genome shotgun (WGS) entry which is preliminary data.</text>
</comment>
<keyword evidence="3" id="KW-1185">Reference proteome</keyword>
<evidence type="ECO:0000313" key="3">
    <source>
        <dbReference type="Proteomes" id="UP000186817"/>
    </source>
</evidence>
<organism evidence="2 3">
    <name type="scientific">Symbiodinium microadriaticum</name>
    <name type="common">Dinoflagellate</name>
    <name type="synonym">Zooxanthella microadriatica</name>
    <dbReference type="NCBI Taxonomy" id="2951"/>
    <lineage>
        <taxon>Eukaryota</taxon>
        <taxon>Sar</taxon>
        <taxon>Alveolata</taxon>
        <taxon>Dinophyceae</taxon>
        <taxon>Suessiales</taxon>
        <taxon>Symbiodiniaceae</taxon>
        <taxon>Symbiodinium</taxon>
    </lineage>
</organism>
<dbReference type="OrthoDB" id="423353at2759"/>
<feature type="compositionally biased region" description="Basic and acidic residues" evidence="1">
    <location>
        <begin position="423"/>
        <end position="436"/>
    </location>
</feature>
<proteinExistence type="predicted"/>